<dbReference type="EMBL" id="KZ150586">
    <property type="protein sequence ID" value="PZC70486.1"/>
    <property type="molecule type" value="Genomic_DNA"/>
</dbReference>
<evidence type="ECO:0000313" key="1">
    <source>
        <dbReference type="EMBL" id="PZC70486.1"/>
    </source>
</evidence>
<protein>
    <submittedName>
        <fullName evidence="1">Uncharacterized protein</fullName>
    </submittedName>
</protein>
<reference evidence="1 2" key="1">
    <citation type="journal article" date="2017" name="BMC Biol.">
        <title>Genomic innovations, transcriptional plasticity and gene loss underlying the evolution and divergence of two highly polyphagous and invasive Helicoverpa pest species.</title>
        <authorList>
            <person name="Pearce S.L."/>
            <person name="Clarke D.F."/>
            <person name="East P.D."/>
            <person name="Elfekih S."/>
            <person name="Gordon K.H."/>
            <person name="Jermiin L.S."/>
            <person name="McGaughran A."/>
            <person name="Oakeshott J.G."/>
            <person name="Papanikolaou A."/>
            <person name="Perera O.P."/>
            <person name="Rane R.V."/>
            <person name="Richards S."/>
            <person name="Tay W.T."/>
            <person name="Walsh T.K."/>
            <person name="Anderson A."/>
            <person name="Anderson C.J."/>
            <person name="Asgari S."/>
            <person name="Board P.G."/>
            <person name="Bretschneider A."/>
            <person name="Campbell P.M."/>
            <person name="Chertemps T."/>
            <person name="Christeller J.T."/>
            <person name="Coppin C.W."/>
            <person name="Downes S.J."/>
            <person name="Duan G."/>
            <person name="Farnsworth C.A."/>
            <person name="Good R.T."/>
            <person name="Han L.B."/>
            <person name="Han Y.C."/>
            <person name="Hatje K."/>
            <person name="Horne I."/>
            <person name="Huang Y.P."/>
            <person name="Hughes D.S."/>
            <person name="Jacquin-Joly E."/>
            <person name="James W."/>
            <person name="Jhangiani S."/>
            <person name="Kollmar M."/>
            <person name="Kuwar S.S."/>
            <person name="Li S."/>
            <person name="Liu N.Y."/>
            <person name="Maibeche M.T."/>
            <person name="Miller J.R."/>
            <person name="Montagne N."/>
            <person name="Perry T."/>
            <person name="Qu J."/>
            <person name="Song S.V."/>
            <person name="Sutton G.G."/>
            <person name="Vogel H."/>
            <person name="Walenz B.P."/>
            <person name="Xu W."/>
            <person name="Zhang H.J."/>
            <person name="Zou Z."/>
            <person name="Batterham P."/>
            <person name="Edwards O.R."/>
            <person name="Feyereisen R."/>
            <person name="Gibbs R.A."/>
            <person name="Heckel D.G."/>
            <person name="McGrath A."/>
            <person name="Robin C."/>
            <person name="Scherer S.E."/>
            <person name="Worley K.C."/>
            <person name="Wu Y.D."/>
        </authorList>
    </citation>
    <scope>NUCLEOTIDE SEQUENCE [LARGE SCALE GENOMIC DNA]</scope>
    <source>
        <strain evidence="1">Harm_GR_Male_#8</strain>
        <tissue evidence="1">Whole organism</tissue>
    </source>
</reference>
<accession>A0A2W1BBS0</accession>
<organism evidence="1 2">
    <name type="scientific">Helicoverpa armigera</name>
    <name type="common">Cotton bollworm</name>
    <name type="synonym">Heliothis armigera</name>
    <dbReference type="NCBI Taxonomy" id="29058"/>
    <lineage>
        <taxon>Eukaryota</taxon>
        <taxon>Metazoa</taxon>
        <taxon>Ecdysozoa</taxon>
        <taxon>Arthropoda</taxon>
        <taxon>Hexapoda</taxon>
        <taxon>Insecta</taxon>
        <taxon>Pterygota</taxon>
        <taxon>Neoptera</taxon>
        <taxon>Endopterygota</taxon>
        <taxon>Lepidoptera</taxon>
        <taxon>Glossata</taxon>
        <taxon>Ditrysia</taxon>
        <taxon>Noctuoidea</taxon>
        <taxon>Noctuidae</taxon>
        <taxon>Heliothinae</taxon>
        <taxon>Helicoverpa</taxon>
    </lineage>
</organism>
<dbReference type="Proteomes" id="UP000249218">
    <property type="component" value="Unassembled WGS sequence"/>
</dbReference>
<dbReference type="PANTHER" id="PTHR21112">
    <property type="entry name" value="CHEMOSENSORY PROTEIN A 29A-RELATED"/>
    <property type="match status" value="1"/>
</dbReference>
<name>A0A2W1BBS0_HELAM</name>
<dbReference type="OrthoDB" id="8179976at2759"/>
<sequence length="276" mass="31966">MGPGVWSVHFIKKCEEEVHKFKFDIVQKKINRTHDGFNADLILEETFNSDFGVRIDICKYVDGGCKQYQVLSDDCFVNFVNKYAENNVKSCLEIAGVDPPEFPIAEGPGRWLVLNIIECENPDQYEIMYNINRKKINRTHDCFNMNMELDRVINTTYAIHIDVYQEFDGRFNFYKKITDDCACSFVMTHAGVSAKRALTMANIDPPDCPLQPGPITINNFVMDYRELSRHSVYGTFQADVYLLYNKVRLACTRVIANFEYVDDEADDFDFDDYGDF</sequence>
<dbReference type="PANTHER" id="PTHR21112:SF0">
    <property type="entry name" value="CHEMOSENSORY PROTEIN A 29A-RELATED"/>
    <property type="match status" value="1"/>
</dbReference>
<keyword evidence="2" id="KW-1185">Reference proteome</keyword>
<evidence type="ECO:0000313" key="2">
    <source>
        <dbReference type="Proteomes" id="UP000249218"/>
    </source>
</evidence>
<dbReference type="AlphaFoldDB" id="A0A2W1BBS0"/>
<gene>
    <name evidence="1" type="primary">HaOG215880</name>
    <name evidence="1" type="ORF">B5X24_HaOG215880</name>
</gene>
<proteinExistence type="predicted"/>